<keyword evidence="1" id="KW-0732">Signal</keyword>
<dbReference type="Proteomes" id="UP000284243">
    <property type="component" value="Unassembled WGS sequence"/>
</dbReference>
<evidence type="ECO:0000256" key="1">
    <source>
        <dbReference type="SAM" id="SignalP"/>
    </source>
</evidence>
<comment type="caution">
    <text evidence="2">The sequence shown here is derived from an EMBL/GenBank/DDBJ whole genome shotgun (WGS) entry which is preliminary data.</text>
</comment>
<evidence type="ECO:0000313" key="2">
    <source>
        <dbReference type="EMBL" id="RGU56392.1"/>
    </source>
</evidence>
<accession>A0A412TRA0</accession>
<name>A0A412TRA0_9BACT</name>
<sequence length="532" mass="59897">MKMMKRNNILIWISVLFLALGFSACYDDESTYDTNIIPEVVIDTTGIPARHSVFFNHVMTLEPEIYKKGDPDAELEYLWRIDVSSSDTTRMVLGHEPKLNAKITVSPNTLDYRLSLTVTDKSNGLQYYMYWKVFVSSEFGEGLIVADTKNGSASDLNLIMANEFTEGFKNEGEDVIHRNLYSQSNGEEIDGVVCGVYYGNVYNKRRITAITPNSIVRLNPLDYQFMDRDGDAFFIPMEEIAPTYICNGYTSEYLVINKKVAILSAQHNTKYGYPYTGDYEVKKYIAVNPSTYYNSVGGGVVYDEKHNRFLWLPYFYNSSPMIECKAFAGGEFDPNNVGDKTCLFADLGNLKDYYFVMKDRQAENYYIYVVDGNTGGKDNGMLGKHIYNISHCPKIGQAVAYVFSPLENTLYYATDSEVYAVMLATENLMTELRYPTSAGNPLMAGEKITSLEIHKGDGYATLGERTEEGKVVKDQVGSEYRLLLMTTYNETSKEGAVYTLPIKNLGAGVIAEDYVKRFGGFGRVLATYPQGK</sequence>
<organism evidence="2 3">
    <name type="scientific">Odoribacter splanchnicus</name>
    <dbReference type="NCBI Taxonomy" id="28118"/>
    <lineage>
        <taxon>Bacteria</taxon>
        <taxon>Pseudomonadati</taxon>
        <taxon>Bacteroidota</taxon>
        <taxon>Bacteroidia</taxon>
        <taxon>Bacteroidales</taxon>
        <taxon>Odoribacteraceae</taxon>
        <taxon>Odoribacter</taxon>
    </lineage>
</organism>
<feature type="signal peptide" evidence="1">
    <location>
        <begin position="1"/>
        <end position="27"/>
    </location>
</feature>
<dbReference type="Pfam" id="PF16407">
    <property type="entry name" value="PKD_2"/>
    <property type="match status" value="1"/>
</dbReference>
<dbReference type="EMBL" id="QRYC01000010">
    <property type="protein sequence ID" value="RGU56392.1"/>
    <property type="molecule type" value="Genomic_DNA"/>
</dbReference>
<evidence type="ECO:0008006" key="4">
    <source>
        <dbReference type="Google" id="ProtNLM"/>
    </source>
</evidence>
<protein>
    <recommendedName>
        <fullName evidence="4">PKD-like family protein</fullName>
    </recommendedName>
</protein>
<dbReference type="AlphaFoldDB" id="A0A412TRA0"/>
<evidence type="ECO:0000313" key="3">
    <source>
        <dbReference type="Proteomes" id="UP000284243"/>
    </source>
</evidence>
<proteinExistence type="predicted"/>
<dbReference type="PROSITE" id="PS51257">
    <property type="entry name" value="PROKAR_LIPOPROTEIN"/>
    <property type="match status" value="1"/>
</dbReference>
<reference evidence="2 3" key="1">
    <citation type="submission" date="2018-08" db="EMBL/GenBank/DDBJ databases">
        <title>A genome reference for cultivated species of the human gut microbiota.</title>
        <authorList>
            <person name="Zou Y."/>
            <person name="Xue W."/>
            <person name="Luo G."/>
        </authorList>
    </citation>
    <scope>NUCLEOTIDE SEQUENCE [LARGE SCALE GENOMIC DNA]</scope>
    <source>
        <strain evidence="2 3">AF16-14</strain>
    </source>
</reference>
<gene>
    <name evidence="2" type="ORF">DWW57_09040</name>
</gene>
<dbReference type="InterPro" id="IPR032183">
    <property type="entry name" value="PKD-like"/>
</dbReference>
<feature type="chain" id="PRO_5019041396" description="PKD-like family protein" evidence="1">
    <location>
        <begin position="28"/>
        <end position="532"/>
    </location>
</feature>